<proteinExistence type="predicted"/>
<evidence type="ECO:0000313" key="1">
    <source>
        <dbReference type="EMBL" id="MVO84651.1"/>
    </source>
</evidence>
<protein>
    <recommendedName>
        <fullName evidence="3">Bifunctional DNA primase/polymerase, N-terminal</fullName>
    </recommendedName>
</protein>
<dbReference type="EMBL" id="WPNZ01000003">
    <property type="protein sequence ID" value="MVO84651.1"/>
    <property type="molecule type" value="Genomic_DNA"/>
</dbReference>
<dbReference type="Proteomes" id="UP000483802">
    <property type="component" value="Unassembled WGS sequence"/>
</dbReference>
<reference evidence="1 2" key="1">
    <citation type="submission" date="2019-11" db="EMBL/GenBank/DDBJ databases">
        <title>Streptomyces typhae sp. nov., a novel endophytic actinomycete isolated from the root of cattail pollen (Typha angustifolia L.).</title>
        <authorList>
            <person name="Peng C."/>
        </authorList>
    </citation>
    <scope>NUCLEOTIDE SEQUENCE [LARGE SCALE GENOMIC DNA]</scope>
    <source>
        <strain evidence="2">p1417</strain>
    </source>
</reference>
<organism evidence="1 2">
    <name type="scientific">Streptomyces typhae</name>
    <dbReference type="NCBI Taxonomy" id="2681492"/>
    <lineage>
        <taxon>Bacteria</taxon>
        <taxon>Bacillati</taxon>
        <taxon>Actinomycetota</taxon>
        <taxon>Actinomycetes</taxon>
        <taxon>Kitasatosporales</taxon>
        <taxon>Streptomycetaceae</taxon>
        <taxon>Streptomyces</taxon>
    </lineage>
</organism>
<keyword evidence="2" id="KW-1185">Reference proteome</keyword>
<comment type="caution">
    <text evidence="1">The sequence shown here is derived from an EMBL/GenBank/DDBJ whole genome shotgun (WGS) entry which is preliminary data.</text>
</comment>
<dbReference type="AlphaFoldDB" id="A0A6L6WWN7"/>
<evidence type="ECO:0000313" key="2">
    <source>
        <dbReference type="Proteomes" id="UP000483802"/>
    </source>
</evidence>
<sequence>MGQGRGPITDWLAGAHPVPRQAEAEWANHGVAMLPLGVRFDALRVPRRRIHAAVGSDEQGTVAQSLNGWLHGPVVFDTRTNCYYTLTAPDAPWDRPGDRLGTGIYLSVPRVGRQISPVTFWAVQPQRPGQLCDPAHLAALLATAEPLTVES</sequence>
<gene>
    <name evidence="1" type="ORF">GPA10_07685</name>
</gene>
<accession>A0A6L6WWN7</accession>
<evidence type="ECO:0008006" key="3">
    <source>
        <dbReference type="Google" id="ProtNLM"/>
    </source>
</evidence>
<name>A0A6L6WWN7_9ACTN</name>